<dbReference type="InterPro" id="IPR000700">
    <property type="entry name" value="PAS-assoc_C"/>
</dbReference>
<dbReference type="InterPro" id="IPR031803">
    <property type="entry name" value="BAT_GAF/HTH-assoc"/>
</dbReference>
<evidence type="ECO:0000313" key="7">
    <source>
        <dbReference type="Proteomes" id="UP001596417"/>
    </source>
</evidence>
<dbReference type="SUPFAM" id="SSF55785">
    <property type="entry name" value="PYP-like sensor domain (PAS domain)"/>
    <property type="match status" value="1"/>
</dbReference>
<dbReference type="Proteomes" id="UP001596417">
    <property type="component" value="Unassembled WGS sequence"/>
</dbReference>
<dbReference type="InterPro" id="IPR003018">
    <property type="entry name" value="GAF"/>
</dbReference>
<dbReference type="InterPro" id="IPR007050">
    <property type="entry name" value="HTH_bacterioopsin"/>
</dbReference>
<dbReference type="GeneID" id="76202493"/>
<dbReference type="Gene3D" id="3.30.450.20">
    <property type="entry name" value="PAS domain"/>
    <property type="match status" value="1"/>
</dbReference>
<dbReference type="InterPro" id="IPR013656">
    <property type="entry name" value="PAS_4"/>
</dbReference>
<keyword evidence="2" id="KW-0804">Transcription</keyword>
<evidence type="ECO:0000313" key="6">
    <source>
        <dbReference type="EMBL" id="MFC7192795.1"/>
    </source>
</evidence>
<dbReference type="PROSITE" id="PS50113">
    <property type="entry name" value="PAC"/>
    <property type="match status" value="1"/>
</dbReference>
<dbReference type="Gene3D" id="3.30.450.40">
    <property type="match status" value="1"/>
</dbReference>
<dbReference type="Pfam" id="PF04967">
    <property type="entry name" value="HTH_10"/>
    <property type="match status" value="1"/>
</dbReference>
<organism evidence="6 7">
    <name type="scientific">Halocatena marina</name>
    <dbReference type="NCBI Taxonomy" id="2934937"/>
    <lineage>
        <taxon>Archaea</taxon>
        <taxon>Methanobacteriati</taxon>
        <taxon>Methanobacteriota</taxon>
        <taxon>Stenosarchaea group</taxon>
        <taxon>Halobacteria</taxon>
        <taxon>Halobacteriales</taxon>
        <taxon>Natronomonadaceae</taxon>
        <taxon>Halocatena</taxon>
    </lineage>
</organism>
<sequence>MIPTNEGSPSLSTVQVLIIDTRSDAFDEFIAYLEREYEIRTTTIYDTNRISEYDDVDCIIGSPFLTEHSDNKSLETQIADTAVPTILFYEDETTASQMLTAGVDRCIRYNGRQIEAQAAHVAATLRQELRHQRTRRALRNEIEFIHHSFDAHNDILFAIDLDGNLIFWNKKLNEITGYPDAEIYEMSPADFITMDCAEPLSAAISRAISNDCVKKQVTLITKDDNKIPYEFVGTLLEDDSDNVIGIWVTGRDITDRERRERMLEDQSERLSVLKRLNEIIRDTHQTLVRASTREEIEQAVCANLVSENAYRFAWIGEQRAVDEDVEPREWAGLEDNGLDDRSDPDERSKERVTAETIIETSRMRVARSTADSSTVVSWQETALEPEYQSTIAIPLVYRETTHGVLCLHSSWSNSFDETERTVLKELGETIGYAFSAAECRRALVSDAVIELEFILRDRSIFTLDLTARTECRVTLDGIVERSDGMLAEFVTVTGVDPETVLDIAEEREEMDIALISEHNGESVFRLISESSSTVSLADQGGIIREGVAEDGEGHLVFELPQGADVHALVDAIQNLYSETELVAQRTRERTSTRGAEFRATFDDTLTDRQRQTLKTAYFSGYFEWPRESTGDEIAASFDISGPTFHEHLRAGQRKLLRAFIEHGPETRR</sequence>
<evidence type="ECO:0000259" key="4">
    <source>
        <dbReference type="PROSITE" id="PS50112"/>
    </source>
</evidence>
<dbReference type="PANTHER" id="PTHR34236:SF1">
    <property type="entry name" value="DIMETHYL SULFOXIDE REDUCTASE TRANSCRIPTIONAL ACTIVATOR"/>
    <property type="match status" value="1"/>
</dbReference>
<feature type="domain" description="PAC" evidence="5">
    <location>
        <begin position="213"/>
        <end position="265"/>
    </location>
</feature>
<dbReference type="RefSeq" id="WP_264556537.1">
    <property type="nucleotide sequence ID" value="NZ_CP109981.1"/>
</dbReference>
<dbReference type="NCBIfam" id="TIGR00229">
    <property type="entry name" value="sensory_box"/>
    <property type="match status" value="1"/>
</dbReference>
<dbReference type="PANTHER" id="PTHR34236">
    <property type="entry name" value="DIMETHYL SULFOXIDE REDUCTASE TRANSCRIPTIONAL ACTIVATOR"/>
    <property type="match status" value="1"/>
</dbReference>
<feature type="compositionally biased region" description="Basic and acidic residues" evidence="3">
    <location>
        <begin position="338"/>
        <end position="351"/>
    </location>
</feature>
<accession>A0ABD5YZP3</accession>
<comment type="caution">
    <text evidence="6">The sequence shown here is derived from an EMBL/GenBank/DDBJ whole genome shotgun (WGS) entry which is preliminary data.</text>
</comment>
<name>A0ABD5YZP3_9EURY</name>
<proteinExistence type="predicted"/>
<dbReference type="EMBL" id="JBHTAX010000005">
    <property type="protein sequence ID" value="MFC7192795.1"/>
    <property type="molecule type" value="Genomic_DNA"/>
</dbReference>
<dbReference type="CDD" id="cd00130">
    <property type="entry name" value="PAS"/>
    <property type="match status" value="1"/>
</dbReference>
<dbReference type="InterPro" id="IPR000014">
    <property type="entry name" value="PAS"/>
</dbReference>
<evidence type="ECO:0000256" key="2">
    <source>
        <dbReference type="ARBA" id="ARBA00023163"/>
    </source>
</evidence>
<dbReference type="PROSITE" id="PS50112">
    <property type="entry name" value="PAS"/>
    <property type="match status" value="1"/>
</dbReference>
<dbReference type="Pfam" id="PF13185">
    <property type="entry name" value="GAF_2"/>
    <property type="match status" value="1"/>
</dbReference>
<dbReference type="Pfam" id="PF08448">
    <property type="entry name" value="PAS_4"/>
    <property type="match status" value="1"/>
</dbReference>
<dbReference type="Pfam" id="PF15915">
    <property type="entry name" value="BAT"/>
    <property type="match status" value="1"/>
</dbReference>
<evidence type="ECO:0000256" key="3">
    <source>
        <dbReference type="SAM" id="MobiDB-lite"/>
    </source>
</evidence>
<reference evidence="6 7" key="1">
    <citation type="journal article" date="2019" name="Int. J. Syst. Evol. Microbiol.">
        <title>The Global Catalogue of Microorganisms (GCM) 10K type strain sequencing project: providing services to taxonomists for standard genome sequencing and annotation.</title>
        <authorList>
            <consortium name="The Broad Institute Genomics Platform"/>
            <consortium name="The Broad Institute Genome Sequencing Center for Infectious Disease"/>
            <person name="Wu L."/>
            <person name="Ma J."/>
        </authorList>
    </citation>
    <scope>NUCLEOTIDE SEQUENCE [LARGE SCALE GENOMIC DNA]</scope>
    <source>
        <strain evidence="6 7">RDMS1</strain>
    </source>
</reference>
<dbReference type="InterPro" id="IPR035965">
    <property type="entry name" value="PAS-like_dom_sf"/>
</dbReference>
<keyword evidence="7" id="KW-1185">Reference proteome</keyword>
<feature type="domain" description="PAS" evidence="4">
    <location>
        <begin position="141"/>
        <end position="211"/>
    </location>
</feature>
<evidence type="ECO:0000256" key="1">
    <source>
        <dbReference type="ARBA" id="ARBA00023015"/>
    </source>
</evidence>
<dbReference type="SMART" id="SM00091">
    <property type="entry name" value="PAS"/>
    <property type="match status" value="1"/>
</dbReference>
<evidence type="ECO:0000259" key="5">
    <source>
        <dbReference type="PROSITE" id="PS50113"/>
    </source>
</evidence>
<keyword evidence="1" id="KW-0805">Transcription regulation</keyword>
<gene>
    <name evidence="6" type="ORF">ACFQL7_25290</name>
</gene>
<protein>
    <submittedName>
        <fullName evidence="6">Bacterio-opsin activator domain-containing protein</fullName>
    </submittedName>
</protein>
<dbReference type="InterPro" id="IPR029016">
    <property type="entry name" value="GAF-like_dom_sf"/>
</dbReference>
<dbReference type="AlphaFoldDB" id="A0ABD5YZP3"/>
<dbReference type="SUPFAM" id="SSF55781">
    <property type="entry name" value="GAF domain-like"/>
    <property type="match status" value="1"/>
</dbReference>
<feature type="region of interest" description="Disordered" evidence="3">
    <location>
        <begin position="326"/>
        <end position="351"/>
    </location>
</feature>